<evidence type="ECO:0000313" key="1">
    <source>
        <dbReference type="EMBL" id="MFD1928455.1"/>
    </source>
</evidence>
<dbReference type="Proteomes" id="UP001597218">
    <property type="component" value="Unassembled WGS sequence"/>
</dbReference>
<sequence length="322" mass="37629">MKNLFHLCVQGDVNDIYKKITGLSHKTEVQVKLEKQYYNRFFKGNPDYKTSNEDSWIEDIINTYRSYFVDVLTNKVDRSVAESTLLEKLNNHLPFDLKGTNMFTTEENIKEIFKKKGFKFIGGRVAPHYGPFIWGKSNTETYTVEIPDFNGKVQVCFLDDFLMLSWLHFATFGELYAGGWAKKDVIYCVLSNYRDKLDTDVFQVSFLKHEAQHISDYKKFPNLIGTDLEYRAKLVELIYYSDFGFFEKLIVQAINNTNPHNHSAFIILKKFSNHFFNKEADKDIINWKKFHYDEISQFALKLFNEHTAKLKSLGAATVKSVI</sequence>
<dbReference type="EMBL" id="JBHUGI010000027">
    <property type="protein sequence ID" value="MFD1928455.1"/>
    <property type="molecule type" value="Genomic_DNA"/>
</dbReference>
<accession>A0ABW4SHE7</accession>
<keyword evidence="2" id="KW-1185">Reference proteome</keyword>
<organism evidence="1 2">
    <name type="scientific">Sporosarcina siberiensis</name>
    <dbReference type="NCBI Taxonomy" id="1365606"/>
    <lineage>
        <taxon>Bacteria</taxon>
        <taxon>Bacillati</taxon>
        <taxon>Bacillota</taxon>
        <taxon>Bacilli</taxon>
        <taxon>Bacillales</taxon>
        <taxon>Caryophanaceae</taxon>
        <taxon>Sporosarcina</taxon>
    </lineage>
</organism>
<reference evidence="2" key="1">
    <citation type="journal article" date="2019" name="Int. J. Syst. Evol. Microbiol.">
        <title>The Global Catalogue of Microorganisms (GCM) 10K type strain sequencing project: providing services to taxonomists for standard genome sequencing and annotation.</title>
        <authorList>
            <consortium name="The Broad Institute Genomics Platform"/>
            <consortium name="The Broad Institute Genome Sequencing Center for Infectious Disease"/>
            <person name="Wu L."/>
            <person name="Ma J."/>
        </authorList>
    </citation>
    <scope>NUCLEOTIDE SEQUENCE [LARGE SCALE GENOMIC DNA]</scope>
    <source>
        <strain evidence="2">CGMCC 4.7177</strain>
    </source>
</reference>
<protein>
    <submittedName>
        <fullName evidence="1">Uncharacterized protein</fullName>
    </submittedName>
</protein>
<proteinExistence type="predicted"/>
<dbReference type="RefSeq" id="WP_381537824.1">
    <property type="nucleotide sequence ID" value="NZ_JBHUGI010000027.1"/>
</dbReference>
<evidence type="ECO:0000313" key="2">
    <source>
        <dbReference type="Proteomes" id="UP001597218"/>
    </source>
</evidence>
<comment type="caution">
    <text evidence="1">The sequence shown here is derived from an EMBL/GenBank/DDBJ whole genome shotgun (WGS) entry which is preliminary data.</text>
</comment>
<gene>
    <name evidence="1" type="ORF">ACFSFY_10375</name>
</gene>
<name>A0ABW4SHE7_9BACL</name>